<name>A0AAP0MVG6_9ROSI</name>
<sequence length="329" mass="36523">MANVECNPPVEVVIDSSIITTKQENFGQSLGVSKPAMSQSSSLLTRFYAGYFRISRSLCSLAMLWKILSEPKSDSQNICHVKAEFLHHVGVNYLYAPWISLLLLLQSAPLTVLNKVSYPVLCWVFSVPVVLHDVKIYGQWFTTEKRFLSVFANPTSQISVIPNFTVVQAAAQIGWPENAHLSGSNTFPSILRPAFLLFFAAPSMGSSAWNSISGAFDTTSKMLFFLSLFLFISLACRPALFKKSIRKFNVAWWAYSFTSTFLTLASVEYAEEGKGRVAPAIMLVLSSLSVLTFLRLMLLTAANTNKLLHEDDPILSFVNNSKSRTFAAQ</sequence>
<keyword evidence="5 9" id="KW-0812">Transmembrane</keyword>
<evidence type="ECO:0000256" key="1">
    <source>
        <dbReference type="ARBA" id="ARBA00004651"/>
    </source>
</evidence>
<organism evidence="10 11">
    <name type="scientific">Citrus x changshan-huyou</name>
    <dbReference type="NCBI Taxonomy" id="2935761"/>
    <lineage>
        <taxon>Eukaryota</taxon>
        <taxon>Viridiplantae</taxon>
        <taxon>Streptophyta</taxon>
        <taxon>Embryophyta</taxon>
        <taxon>Tracheophyta</taxon>
        <taxon>Spermatophyta</taxon>
        <taxon>Magnoliopsida</taxon>
        <taxon>eudicotyledons</taxon>
        <taxon>Gunneridae</taxon>
        <taxon>Pentapetalae</taxon>
        <taxon>rosids</taxon>
        <taxon>malvids</taxon>
        <taxon>Sapindales</taxon>
        <taxon>Rutaceae</taxon>
        <taxon>Aurantioideae</taxon>
        <taxon>Citrus</taxon>
    </lineage>
</organism>
<evidence type="ECO:0000256" key="7">
    <source>
        <dbReference type="ARBA" id="ARBA00023065"/>
    </source>
</evidence>
<dbReference type="GO" id="GO:0006873">
    <property type="term" value="P:intracellular monoatomic ion homeostasis"/>
    <property type="evidence" value="ECO:0007669"/>
    <property type="project" value="InterPro"/>
</dbReference>
<dbReference type="EMBL" id="JBCGBO010000002">
    <property type="protein sequence ID" value="KAK9224131.1"/>
    <property type="molecule type" value="Genomic_DNA"/>
</dbReference>
<feature type="transmembrane region" description="Helical" evidence="9">
    <location>
        <begin position="276"/>
        <end position="298"/>
    </location>
</feature>
<evidence type="ECO:0000256" key="2">
    <source>
        <dbReference type="ARBA" id="ARBA00007808"/>
    </source>
</evidence>
<dbReference type="PANTHER" id="PTHR31269">
    <property type="entry name" value="S-TYPE ANION CHANNEL SLAH3"/>
    <property type="match status" value="1"/>
</dbReference>
<evidence type="ECO:0000256" key="5">
    <source>
        <dbReference type="ARBA" id="ARBA00022692"/>
    </source>
</evidence>
<dbReference type="AlphaFoldDB" id="A0AAP0MVG6"/>
<dbReference type="InterPro" id="IPR030183">
    <property type="entry name" value="SLAC/SLAH"/>
</dbReference>
<accession>A0AAP0MVG6</accession>
<dbReference type="InterPro" id="IPR038665">
    <property type="entry name" value="Voltage-dep_anion_channel_sf"/>
</dbReference>
<dbReference type="Gene3D" id="1.50.10.150">
    <property type="entry name" value="Voltage-dependent anion channel"/>
    <property type="match status" value="2"/>
</dbReference>
<gene>
    <name evidence="10" type="ORF">WN944_012580</name>
</gene>
<comment type="similarity">
    <text evidence="2">Belongs to the SLAC1 S-type anion channel family.</text>
</comment>
<evidence type="ECO:0000313" key="10">
    <source>
        <dbReference type="EMBL" id="KAK9224131.1"/>
    </source>
</evidence>
<dbReference type="GO" id="GO:0012505">
    <property type="term" value="C:endomembrane system"/>
    <property type="evidence" value="ECO:0007669"/>
    <property type="project" value="UniProtKB-SubCell"/>
</dbReference>
<keyword evidence="11" id="KW-1185">Reference proteome</keyword>
<dbReference type="GO" id="GO:0008308">
    <property type="term" value="F:voltage-gated monoatomic anion channel activity"/>
    <property type="evidence" value="ECO:0007669"/>
    <property type="project" value="InterPro"/>
</dbReference>
<comment type="subcellular location">
    <subcellularLocation>
        <location evidence="1">Cell membrane</location>
        <topology evidence="1">Multi-pass membrane protein</topology>
    </subcellularLocation>
</comment>
<proteinExistence type="inferred from homology"/>
<evidence type="ECO:0000256" key="6">
    <source>
        <dbReference type="ARBA" id="ARBA00022989"/>
    </source>
</evidence>
<dbReference type="InterPro" id="IPR004695">
    <property type="entry name" value="SLAC1/Mae1/Ssu1/TehA"/>
</dbReference>
<dbReference type="Pfam" id="PF03595">
    <property type="entry name" value="SLAC1"/>
    <property type="match status" value="1"/>
</dbReference>
<keyword evidence="4" id="KW-1003">Cell membrane</keyword>
<keyword evidence="7" id="KW-0406">Ion transport</keyword>
<keyword evidence="6 9" id="KW-1133">Transmembrane helix</keyword>
<keyword evidence="3" id="KW-0813">Transport</keyword>
<evidence type="ECO:0000256" key="9">
    <source>
        <dbReference type="SAM" id="Phobius"/>
    </source>
</evidence>
<dbReference type="PANTHER" id="PTHR31269:SF60">
    <property type="entry name" value="S-TYPE ANION CHANNEL SLAH1"/>
    <property type="match status" value="1"/>
</dbReference>
<comment type="caution">
    <text evidence="10">The sequence shown here is derived from an EMBL/GenBank/DDBJ whole genome shotgun (WGS) entry which is preliminary data.</text>
</comment>
<feature type="transmembrane region" description="Helical" evidence="9">
    <location>
        <begin position="222"/>
        <end position="240"/>
    </location>
</feature>
<evidence type="ECO:0000256" key="8">
    <source>
        <dbReference type="ARBA" id="ARBA00023136"/>
    </source>
</evidence>
<keyword evidence="8 9" id="KW-0472">Membrane</keyword>
<protein>
    <submittedName>
        <fullName evidence="10">Uncharacterized protein</fullName>
    </submittedName>
</protein>
<dbReference type="GO" id="GO:0005886">
    <property type="term" value="C:plasma membrane"/>
    <property type="evidence" value="ECO:0007669"/>
    <property type="project" value="UniProtKB-SubCell"/>
</dbReference>
<feature type="transmembrane region" description="Helical" evidence="9">
    <location>
        <begin position="252"/>
        <end position="270"/>
    </location>
</feature>
<dbReference type="Proteomes" id="UP001428341">
    <property type="component" value="Unassembled WGS sequence"/>
</dbReference>
<reference evidence="10 11" key="1">
    <citation type="submission" date="2024-05" db="EMBL/GenBank/DDBJ databases">
        <title>Haplotype-resolved chromosome-level genome assembly of Huyou (Citrus changshanensis).</title>
        <authorList>
            <person name="Miao C."/>
            <person name="Chen W."/>
            <person name="Wu Y."/>
            <person name="Wang L."/>
            <person name="Zhao S."/>
            <person name="Grierson D."/>
            <person name="Xu C."/>
            <person name="Chen K."/>
        </authorList>
    </citation>
    <scope>NUCLEOTIDE SEQUENCE [LARGE SCALE GENOMIC DNA]</scope>
    <source>
        <strain evidence="10">01-14</strain>
        <tissue evidence="10">Leaf</tissue>
    </source>
</reference>
<evidence type="ECO:0000256" key="3">
    <source>
        <dbReference type="ARBA" id="ARBA00022448"/>
    </source>
</evidence>
<evidence type="ECO:0000256" key="4">
    <source>
        <dbReference type="ARBA" id="ARBA00022475"/>
    </source>
</evidence>
<evidence type="ECO:0000313" key="11">
    <source>
        <dbReference type="Proteomes" id="UP001428341"/>
    </source>
</evidence>